<feature type="region of interest" description="Disordered" evidence="1">
    <location>
        <begin position="111"/>
        <end position="155"/>
    </location>
</feature>
<evidence type="ECO:0000256" key="1">
    <source>
        <dbReference type="SAM" id="MobiDB-lite"/>
    </source>
</evidence>
<reference evidence="2 3" key="1">
    <citation type="submission" date="2020-08" db="EMBL/GenBank/DDBJ databases">
        <title>Sequencing the genomes of 1000 actinobacteria strains.</title>
        <authorList>
            <person name="Klenk H.-P."/>
        </authorList>
    </citation>
    <scope>NUCLEOTIDE SEQUENCE [LARGE SCALE GENOMIC DNA]</scope>
    <source>
        <strain evidence="2 3">DSM 20146</strain>
    </source>
</reference>
<keyword evidence="3" id="KW-1185">Reference proteome</keyword>
<name>A0A7W4USB3_LEIAQ</name>
<accession>A0A7W4USB3</accession>
<protein>
    <submittedName>
        <fullName evidence="2">Uncharacterized protein</fullName>
    </submittedName>
</protein>
<evidence type="ECO:0000313" key="3">
    <source>
        <dbReference type="Proteomes" id="UP000538196"/>
    </source>
</evidence>
<dbReference type="RefSeq" id="WP_183428057.1">
    <property type="nucleotide sequence ID" value="NZ_JACHVP010000001.1"/>
</dbReference>
<sequence>MTSSAKKVGVDGETVLDHAKRIDAATVADAPKLVTEYQVGGSSGGSAEPALAGFVAQLGNTLDTIAANATLLNKTVASNTDALRDAVKTLNAADDQAKADAQTLQAVIDDQPKPKAKAAAPATPAAPAAPAAPATSVDGQSAAEFFQSKQGGQHG</sequence>
<dbReference type="Proteomes" id="UP000538196">
    <property type="component" value="Unassembled WGS sequence"/>
</dbReference>
<gene>
    <name evidence="2" type="ORF">FHX33_000112</name>
</gene>
<comment type="caution">
    <text evidence="2">The sequence shown here is derived from an EMBL/GenBank/DDBJ whole genome shotgun (WGS) entry which is preliminary data.</text>
</comment>
<dbReference type="AlphaFoldDB" id="A0A7W4USB3"/>
<proteinExistence type="predicted"/>
<evidence type="ECO:0000313" key="2">
    <source>
        <dbReference type="EMBL" id="MBB2965380.1"/>
    </source>
</evidence>
<organism evidence="2 3">
    <name type="scientific">Leifsonia aquatica</name>
    <name type="common">Corynebacterium aquaticum</name>
    <dbReference type="NCBI Taxonomy" id="144185"/>
    <lineage>
        <taxon>Bacteria</taxon>
        <taxon>Bacillati</taxon>
        <taxon>Actinomycetota</taxon>
        <taxon>Actinomycetes</taxon>
        <taxon>Micrococcales</taxon>
        <taxon>Microbacteriaceae</taxon>
        <taxon>Leifsonia</taxon>
    </lineage>
</organism>
<feature type="compositionally biased region" description="Low complexity" evidence="1">
    <location>
        <begin position="117"/>
        <end position="135"/>
    </location>
</feature>
<dbReference type="EMBL" id="JACHVP010000001">
    <property type="protein sequence ID" value="MBB2965380.1"/>
    <property type="molecule type" value="Genomic_DNA"/>
</dbReference>